<keyword evidence="1" id="KW-0812">Transmembrane</keyword>
<proteinExistence type="predicted"/>
<evidence type="ECO:0000259" key="2">
    <source>
        <dbReference type="Pfam" id="PF20730"/>
    </source>
</evidence>
<name>A0A1G8NGP0_9BACI</name>
<keyword evidence="1" id="KW-1133">Transmembrane helix</keyword>
<sequence>MFLSIFLNLLVGLVGVVVITRLLGKKELSQVTPLDFVYALILG</sequence>
<keyword evidence="1" id="KW-0472">Membrane</keyword>
<organism evidence="3 4">
    <name type="scientific">Alteribacillus bidgolensis</name>
    <dbReference type="NCBI Taxonomy" id="930129"/>
    <lineage>
        <taxon>Bacteria</taxon>
        <taxon>Bacillati</taxon>
        <taxon>Bacillota</taxon>
        <taxon>Bacilli</taxon>
        <taxon>Bacillales</taxon>
        <taxon>Bacillaceae</taxon>
        <taxon>Alteribacillus</taxon>
    </lineage>
</organism>
<keyword evidence="4" id="KW-1185">Reference proteome</keyword>
<gene>
    <name evidence="3" type="ORF">SAMN05216352_11220</name>
</gene>
<dbReference type="EMBL" id="FNDU01000012">
    <property type="protein sequence ID" value="SDI79441.1"/>
    <property type="molecule type" value="Genomic_DNA"/>
</dbReference>
<evidence type="ECO:0000313" key="3">
    <source>
        <dbReference type="EMBL" id="SDI79441.1"/>
    </source>
</evidence>
<protein>
    <recommendedName>
        <fullName evidence="2">YetF-like N-terminal transmembrane domain-containing protein</fullName>
    </recommendedName>
</protein>
<accession>A0A1G8NGP0</accession>
<evidence type="ECO:0000256" key="1">
    <source>
        <dbReference type="SAM" id="Phobius"/>
    </source>
</evidence>
<dbReference type="RefSeq" id="WP_281259177.1">
    <property type="nucleotide sequence ID" value="NZ_FNDU01000012.1"/>
</dbReference>
<dbReference type="Pfam" id="PF20730">
    <property type="entry name" value="YetF_N"/>
    <property type="match status" value="1"/>
</dbReference>
<feature type="domain" description="YetF-like N-terminal transmembrane" evidence="2">
    <location>
        <begin position="3"/>
        <end position="43"/>
    </location>
</feature>
<feature type="transmembrane region" description="Helical" evidence="1">
    <location>
        <begin position="6"/>
        <end position="24"/>
    </location>
</feature>
<dbReference type="Proteomes" id="UP000199017">
    <property type="component" value="Unassembled WGS sequence"/>
</dbReference>
<dbReference type="AlphaFoldDB" id="A0A1G8NGP0"/>
<reference evidence="3 4" key="1">
    <citation type="submission" date="2016-10" db="EMBL/GenBank/DDBJ databases">
        <authorList>
            <person name="de Groot N.N."/>
        </authorList>
    </citation>
    <scope>NUCLEOTIDE SEQUENCE [LARGE SCALE GENOMIC DNA]</scope>
    <source>
        <strain evidence="4">P4B,CCM 7963,CECT 7998,DSM 25260,IBRC-M 10614,KCTC 13821</strain>
    </source>
</reference>
<dbReference type="InterPro" id="IPR048454">
    <property type="entry name" value="YetF_N"/>
</dbReference>
<evidence type="ECO:0000313" key="4">
    <source>
        <dbReference type="Proteomes" id="UP000199017"/>
    </source>
</evidence>